<evidence type="ECO:0000259" key="4">
    <source>
        <dbReference type="Pfam" id="PF13529"/>
    </source>
</evidence>
<dbReference type="Gene3D" id="3.90.70.10">
    <property type="entry name" value="Cysteine proteinases"/>
    <property type="match status" value="1"/>
</dbReference>
<dbReference type="Pfam" id="PF14559">
    <property type="entry name" value="TPR_19"/>
    <property type="match status" value="2"/>
</dbReference>
<dbReference type="Gene3D" id="1.25.40.10">
    <property type="entry name" value="Tetratricopeptide repeat domain"/>
    <property type="match status" value="5"/>
</dbReference>
<sequence length="1659" mass="187475">MVFMSTHDEQTHGVVGPCSDALLSEIEQQLDRGNYLQVNPHIEALVADGSPRAIAMAVRALRFLGADRRGDALALQVWRRHRHNGTALVSKLRTRLYRRGPFVAWREFERYPLPDDATDAERADYLSLRGFMLSSLRDFAVAMQLNDEARRLAPRDAWLLIERSYCLERADRYKEALAACDEALQLSPGYRAAVQQKAELLLSLRRRDEAIALLRESMQQSECSGIVMRLFDLRFEDGAFDECETLLAEVLRLQPRADRWCLSAHAARRADLAMARGELEVAREEAGRVEGSIFYNNVAERIAQGQTPHRLVLPVAFVRQHWNTCAPATLAALAEYWQKPADHLEIAEEICYDGTSDSSERNWASNNGFITHEFRVDWQTATTLLDAGIPFTLVTTYTAGGHLQAVIGYDRLRGSLLIRDPFQATHVEFDAEALFTQHASSGPRGMVMVPHEQAHRLAGITLPDAELWDSYHVINRALGEHDRDAAFAALQTLQASDADHRLTLQGQRTLAMYDGDEPGILACTERLLALFPDDTNLQLSKAASLGVIGGRAAHLEWLGQLASRPWPDPLILARYADRLSEDGRRLPQAFGIVHRALKRASLNGRLWLQWAILTWQDGRYRESLPLYRFASTLYETDEDAASAYARACRILGDSQSGITLLRERVVALGGKSAAPMITLFEQLEALEHTEEAFGVLDEALQRHPEDSHLAVYCAEAHLRYGRLDRAEALLQGIHTPLRRASWLRAQSLLCDARNDFEGALQHAREASALEPLQLRHHRSVATQLARREGREAAIAWLEAASNQHPRNYALARLVHEWLPADPPRVEAHLRRLQAAHPGDVWTLRELALELGRQTRYEEARKLADAALLRSPEDPVTLGILAWLVQRTDGYAASAPILRRAIARDVDYDYALRTLIQEAPDTATANDAIAFVRSELVRQVTTGDSLMTFQECAQTRLPPDELLTVMREAHAARSDLWHAWVALGMQLTDMGRAEESLPIFEEALQRFTMLPRLFVEYAQSLKLVGRRDEARKQLEAALSINPTWNRAIRLYSDTVAEESPEWNAHWERCEQLIRQCLTRDPENADMRGLLSWLLEQKKDYTGALDAARASLQRDPQPRWVWACAWRSCEKRATLADFDTLLDEIEQARPGDPWAWVARAQHGGDHAKALAAAEHALTLEPWLIAAWEARLDRLAQLGRHGEIEKLVDALQWPDGPVPNSLVLAGLRARRLHNKVGALRGLRSHLASTPNNYAAWQLLADWCDEDEELDNYIAATRELVRIAPNHAPSHGYLGHALLRKGNHAEALPQFEKAVALQPDYGFAVWYLHDAAMACKLPELSVQAIDALWPHQRSAAFASRATQAAARANNQEAALRWLERTLQMAGYEAEPAEKALVSVRGAGWRDQAKDAVQRCIQQGECAWFAVKEFVNDILHLRYVNGAIKDLDELIRNERGTVLKMALLDHAGDKRDKRLLEAMLERYETLLRKHDNTWGQVSFAMHCLSEYKRASQWMHDWRERPEAPHWALGNVALSYASTGNFEPLGEIASRVLTTAPQNDDARLWQLVDFAAREQHDELASALGRLNEWQPEQWMKPMLDVLKAYNQSVQTKKLMGAVSAFTAATPHKAGLDSMRHVCRRLGRQLARQRAPAWLRPFVWWMLDCW</sequence>
<dbReference type="SUPFAM" id="SSF48452">
    <property type="entry name" value="TPR-like"/>
    <property type="match status" value="6"/>
</dbReference>
<dbReference type="InterPro" id="IPR013105">
    <property type="entry name" value="TPR_2"/>
</dbReference>
<dbReference type="Proteomes" id="UP001500547">
    <property type="component" value="Unassembled WGS sequence"/>
</dbReference>
<organism evidence="5 6">
    <name type="scientific">Viridibacterium curvum</name>
    <dbReference type="NCBI Taxonomy" id="1101404"/>
    <lineage>
        <taxon>Bacteria</taxon>
        <taxon>Pseudomonadati</taxon>
        <taxon>Pseudomonadota</taxon>
        <taxon>Betaproteobacteria</taxon>
        <taxon>Rhodocyclales</taxon>
        <taxon>Rhodocyclaceae</taxon>
        <taxon>Viridibacterium</taxon>
    </lineage>
</organism>
<comment type="caution">
    <text evidence="5">The sequence shown here is derived from an EMBL/GenBank/DDBJ whole genome shotgun (WGS) entry which is preliminary data.</text>
</comment>
<keyword evidence="2 3" id="KW-0802">TPR repeat</keyword>
<name>A0ABP9QSG4_9RHOO</name>
<evidence type="ECO:0000313" key="5">
    <source>
        <dbReference type="EMBL" id="GAA5166564.1"/>
    </source>
</evidence>
<keyword evidence="1" id="KW-0677">Repeat</keyword>
<dbReference type="PROSITE" id="PS50005">
    <property type="entry name" value="TPR"/>
    <property type="match status" value="1"/>
</dbReference>
<dbReference type="Pfam" id="PF07719">
    <property type="entry name" value="TPR_2"/>
    <property type="match status" value="1"/>
</dbReference>
<feature type="domain" description="Peptidase C39-like" evidence="4">
    <location>
        <begin position="314"/>
        <end position="421"/>
    </location>
</feature>
<protein>
    <recommendedName>
        <fullName evidence="4">Peptidase C39-like domain-containing protein</fullName>
    </recommendedName>
</protein>
<evidence type="ECO:0000256" key="1">
    <source>
        <dbReference type="ARBA" id="ARBA00022737"/>
    </source>
</evidence>
<dbReference type="EMBL" id="BAABLD010000008">
    <property type="protein sequence ID" value="GAA5166564.1"/>
    <property type="molecule type" value="Genomic_DNA"/>
</dbReference>
<dbReference type="InterPro" id="IPR039564">
    <property type="entry name" value="Peptidase_C39-like"/>
</dbReference>
<dbReference type="SMART" id="SM00028">
    <property type="entry name" value="TPR"/>
    <property type="match status" value="9"/>
</dbReference>
<reference evidence="6" key="1">
    <citation type="journal article" date="2019" name="Int. J. Syst. Evol. Microbiol.">
        <title>The Global Catalogue of Microorganisms (GCM) 10K type strain sequencing project: providing services to taxonomists for standard genome sequencing and annotation.</title>
        <authorList>
            <consortium name="The Broad Institute Genomics Platform"/>
            <consortium name="The Broad Institute Genome Sequencing Center for Infectious Disease"/>
            <person name="Wu L."/>
            <person name="Ma J."/>
        </authorList>
    </citation>
    <scope>NUCLEOTIDE SEQUENCE [LARGE SCALE GENOMIC DNA]</scope>
    <source>
        <strain evidence="6">JCM 18715</strain>
    </source>
</reference>
<proteinExistence type="predicted"/>
<dbReference type="Pfam" id="PF13529">
    <property type="entry name" value="Peptidase_C39_2"/>
    <property type="match status" value="1"/>
</dbReference>
<evidence type="ECO:0000313" key="6">
    <source>
        <dbReference type="Proteomes" id="UP001500547"/>
    </source>
</evidence>
<keyword evidence="6" id="KW-1185">Reference proteome</keyword>
<evidence type="ECO:0000256" key="3">
    <source>
        <dbReference type="PROSITE-ProRule" id="PRU00339"/>
    </source>
</evidence>
<dbReference type="InterPro" id="IPR011990">
    <property type="entry name" value="TPR-like_helical_dom_sf"/>
</dbReference>
<feature type="repeat" description="TPR" evidence="3">
    <location>
        <begin position="1284"/>
        <end position="1317"/>
    </location>
</feature>
<accession>A0ABP9QSG4</accession>
<gene>
    <name evidence="5" type="ORF">GCM10025770_23870</name>
</gene>
<evidence type="ECO:0000256" key="2">
    <source>
        <dbReference type="ARBA" id="ARBA00022803"/>
    </source>
</evidence>
<dbReference type="PANTHER" id="PTHR12558:SF33">
    <property type="entry name" value="BLL7664 PROTEIN"/>
    <property type="match status" value="1"/>
</dbReference>
<dbReference type="InterPro" id="IPR019734">
    <property type="entry name" value="TPR_rpt"/>
</dbReference>
<dbReference type="PANTHER" id="PTHR12558">
    <property type="entry name" value="CELL DIVISION CYCLE 16,23,27"/>
    <property type="match status" value="1"/>
</dbReference>